<reference evidence="3 4" key="1">
    <citation type="submission" date="2016-10" db="EMBL/GenBank/DDBJ databases">
        <authorList>
            <person name="de Groot N.N."/>
        </authorList>
    </citation>
    <scope>NUCLEOTIDE SEQUENCE [LARGE SCALE GENOMIC DNA]</scope>
    <source>
        <strain evidence="3 4">DSM 27842</strain>
    </source>
</reference>
<feature type="region of interest" description="Disordered" evidence="1">
    <location>
        <begin position="23"/>
        <end position="48"/>
    </location>
</feature>
<dbReference type="Proteomes" id="UP000198893">
    <property type="component" value="Unassembled WGS sequence"/>
</dbReference>
<dbReference type="RefSeq" id="WP_093114912.1">
    <property type="nucleotide sequence ID" value="NZ_FODS01000001.1"/>
</dbReference>
<feature type="domain" description="Smr" evidence="2">
    <location>
        <begin position="102"/>
        <end position="192"/>
    </location>
</feature>
<name>A0A1H8LZQ9_9RHOB</name>
<dbReference type="Pfam" id="PF01713">
    <property type="entry name" value="Smr"/>
    <property type="match status" value="1"/>
</dbReference>
<evidence type="ECO:0000259" key="2">
    <source>
        <dbReference type="PROSITE" id="PS50828"/>
    </source>
</evidence>
<dbReference type="PANTHER" id="PTHR35562">
    <property type="entry name" value="DNA ENDONUCLEASE SMRA-RELATED"/>
    <property type="match status" value="1"/>
</dbReference>
<keyword evidence="4" id="KW-1185">Reference proteome</keyword>
<proteinExistence type="predicted"/>
<dbReference type="EMBL" id="FODS01000001">
    <property type="protein sequence ID" value="SEO10561.1"/>
    <property type="molecule type" value="Genomic_DNA"/>
</dbReference>
<dbReference type="SMART" id="SM00463">
    <property type="entry name" value="SMR"/>
    <property type="match status" value="1"/>
</dbReference>
<dbReference type="AlphaFoldDB" id="A0A1H8LZQ9"/>
<dbReference type="STRING" id="569882.SAMN04490248_101366"/>
<gene>
    <name evidence="3" type="ORF">SAMN04490248_101366</name>
</gene>
<dbReference type="OrthoDB" id="7165597at2"/>
<dbReference type="PROSITE" id="PS50828">
    <property type="entry name" value="SMR"/>
    <property type="match status" value="1"/>
</dbReference>
<dbReference type="GO" id="GO:0004519">
    <property type="term" value="F:endonuclease activity"/>
    <property type="evidence" value="ECO:0007669"/>
    <property type="project" value="UniProtKB-KW"/>
</dbReference>
<keyword evidence="3" id="KW-0255">Endonuclease</keyword>
<evidence type="ECO:0000256" key="1">
    <source>
        <dbReference type="SAM" id="MobiDB-lite"/>
    </source>
</evidence>
<keyword evidence="3" id="KW-0378">Hydrolase</keyword>
<dbReference type="InterPro" id="IPR002625">
    <property type="entry name" value="Smr_dom"/>
</dbReference>
<accession>A0A1H8LZQ9</accession>
<protein>
    <submittedName>
        <fullName evidence="3">DNA-nicking endonuclease, Smr domain</fullName>
    </submittedName>
</protein>
<sequence length="194" mass="21728">MTRRKLTEDEAALWRKVTESAERLQFERRRTAPHFAESRSKPDPAPRTPLQTFEIGTKSLSGAFGHDLLPGISERLEKSPVQMDRKAFGKLKRGRLVPEGRIDLHGMTLEQAQPALTGFILRAQAAGKRLVLVITGKGRTPREDGPIPMRRGAIKHQVPQWLSMPPVAGVVLQIVEAHQKHGGSGAYYVYLRKR</sequence>
<dbReference type="SUPFAM" id="SSF160443">
    <property type="entry name" value="SMR domain-like"/>
    <property type="match status" value="1"/>
</dbReference>
<feature type="compositionally biased region" description="Basic and acidic residues" evidence="1">
    <location>
        <begin position="23"/>
        <end position="44"/>
    </location>
</feature>
<dbReference type="PANTHER" id="PTHR35562:SF2">
    <property type="entry name" value="DNA ENDONUCLEASE SMRA-RELATED"/>
    <property type="match status" value="1"/>
</dbReference>
<evidence type="ECO:0000313" key="4">
    <source>
        <dbReference type="Proteomes" id="UP000198893"/>
    </source>
</evidence>
<dbReference type="InterPro" id="IPR036063">
    <property type="entry name" value="Smr_dom_sf"/>
</dbReference>
<keyword evidence="3" id="KW-0540">Nuclease</keyword>
<evidence type="ECO:0000313" key="3">
    <source>
        <dbReference type="EMBL" id="SEO10561.1"/>
    </source>
</evidence>
<organism evidence="3 4">
    <name type="scientific">Salinihabitans flavidus</name>
    <dbReference type="NCBI Taxonomy" id="569882"/>
    <lineage>
        <taxon>Bacteria</taxon>
        <taxon>Pseudomonadati</taxon>
        <taxon>Pseudomonadota</taxon>
        <taxon>Alphaproteobacteria</taxon>
        <taxon>Rhodobacterales</taxon>
        <taxon>Roseobacteraceae</taxon>
        <taxon>Salinihabitans</taxon>
    </lineage>
</organism>
<dbReference type="Gene3D" id="3.30.1370.110">
    <property type="match status" value="1"/>
</dbReference>